<evidence type="ECO:0000313" key="1">
    <source>
        <dbReference type="EMBL" id="CAB4148464.1"/>
    </source>
</evidence>
<protein>
    <submittedName>
        <fullName evidence="1">Uncharacterized protein</fullName>
    </submittedName>
</protein>
<name>A0A6J5MNX4_9CAUD</name>
<evidence type="ECO:0000313" key="2">
    <source>
        <dbReference type="EMBL" id="CAB4178847.1"/>
    </source>
</evidence>
<dbReference type="EMBL" id="LR797121">
    <property type="protein sequence ID" value="CAB4188414.1"/>
    <property type="molecule type" value="Genomic_DNA"/>
</dbReference>
<organism evidence="1">
    <name type="scientific">uncultured Caudovirales phage</name>
    <dbReference type="NCBI Taxonomy" id="2100421"/>
    <lineage>
        <taxon>Viruses</taxon>
        <taxon>Duplodnaviria</taxon>
        <taxon>Heunggongvirae</taxon>
        <taxon>Uroviricota</taxon>
        <taxon>Caudoviricetes</taxon>
        <taxon>Peduoviridae</taxon>
        <taxon>Maltschvirus</taxon>
        <taxon>Maltschvirus maltsch</taxon>
    </lineage>
</organism>
<evidence type="ECO:0000313" key="4">
    <source>
        <dbReference type="EMBL" id="CAB4220637.1"/>
    </source>
</evidence>
<evidence type="ECO:0000313" key="3">
    <source>
        <dbReference type="EMBL" id="CAB4188414.1"/>
    </source>
</evidence>
<gene>
    <name evidence="2" type="ORF">UFOVP1027_12</name>
    <name evidence="3" type="ORF">UFOVP1182_30</name>
    <name evidence="4" type="ORF">UFOVP1632_46</name>
    <name evidence="1" type="ORF">UFOVP530_12</name>
</gene>
<dbReference type="EMBL" id="LR797498">
    <property type="protein sequence ID" value="CAB4220637.1"/>
    <property type="molecule type" value="Genomic_DNA"/>
</dbReference>
<dbReference type="EMBL" id="LR796504">
    <property type="protein sequence ID" value="CAB4148464.1"/>
    <property type="molecule type" value="Genomic_DNA"/>
</dbReference>
<reference evidence="1" key="1">
    <citation type="submission" date="2020-04" db="EMBL/GenBank/DDBJ databases">
        <authorList>
            <person name="Chiriac C."/>
            <person name="Salcher M."/>
            <person name="Ghai R."/>
            <person name="Kavagutti S V."/>
        </authorList>
    </citation>
    <scope>NUCLEOTIDE SEQUENCE</scope>
</reference>
<proteinExistence type="predicted"/>
<sequence>MKISHVNIKEQTNFIEVRQYPNSIVNVAETEKPSNSEFCSGVWKVKQILKIPSEYKNDYVFIKL</sequence>
<dbReference type="EMBL" id="LR796974">
    <property type="protein sequence ID" value="CAB4178847.1"/>
    <property type="molecule type" value="Genomic_DNA"/>
</dbReference>
<accession>A0A6J5MNX4</accession>